<dbReference type="Proteomes" id="UP000219338">
    <property type="component" value="Unassembled WGS sequence"/>
</dbReference>
<sequence length="180" mass="20159">MLIKNIDRNLVNGLVGKVVGFYRPWELCGFDVGQTFGVIHSVVLNSEDGKPNQNISDTNGRSPERFPLVLFEHSPSHIREAVLILRDEFRIEDPDGNLLAHRVQLPLILAWALSIHKSQGQTMDFVKVDLSTVFAKGQAYVALSRVSSVEGLQVLGFDCNKVQAHPKVLEWSKTLQERSL</sequence>
<dbReference type="CDD" id="cd18809">
    <property type="entry name" value="SF1_C_RecD"/>
    <property type="match status" value="1"/>
</dbReference>
<evidence type="ECO:0008006" key="3">
    <source>
        <dbReference type="Google" id="ProtNLM"/>
    </source>
</evidence>
<dbReference type="InterPro" id="IPR027417">
    <property type="entry name" value="P-loop_NTPase"/>
</dbReference>
<dbReference type="EMBL" id="FUEG01000009">
    <property type="protein sequence ID" value="SJL08531.1"/>
    <property type="molecule type" value="Genomic_DNA"/>
</dbReference>
<dbReference type="SUPFAM" id="SSF52540">
    <property type="entry name" value="P-loop containing nucleoside triphosphate hydrolases"/>
    <property type="match status" value="1"/>
</dbReference>
<accession>A0A284RIE2</accession>
<organism evidence="1 2">
    <name type="scientific">Armillaria ostoyae</name>
    <name type="common">Armillaria root rot fungus</name>
    <dbReference type="NCBI Taxonomy" id="47428"/>
    <lineage>
        <taxon>Eukaryota</taxon>
        <taxon>Fungi</taxon>
        <taxon>Dikarya</taxon>
        <taxon>Basidiomycota</taxon>
        <taxon>Agaricomycotina</taxon>
        <taxon>Agaricomycetes</taxon>
        <taxon>Agaricomycetidae</taxon>
        <taxon>Agaricales</taxon>
        <taxon>Marasmiineae</taxon>
        <taxon>Physalacriaceae</taxon>
        <taxon>Armillaria</taxon>
    </lineage>
</organism>
<reference evidence="2" key="1">
    <citation type="journal article" date="2017" name="Nat. Ecol. Evol.">
        <title>Genome expansion and lineage-specific genetic innovations in the forest pathogenic fungi Armillaria.</title>
        <authorList>
            <person name="Sipos G."/>
            <person name="Prasanna A.N."/>
            <person name="Walter M.C."/>
            <person name="O'Connor E."/>
            <person name="Balint B."/>
            <person name="Krizsan K."/>
            <person name="Kiss B."/>
            <person name="Hess J."/>
            <person name="Varga T."/>
            <person name="Slot J."/>
            <person name="Riley R."/>
            <person name="Boka B."/>
            <person name="Rigling D."/>
            <person name="Barry K."/>
            <person name="Lee J."/>
            <person name="Mihaltcheva S."/>
            <person name="LaButti K."/>
            <person name="Lipzen A."/>
            <person name="Waldron R."/>
            <person name="Moloney N.M."/>
            <person name="Sperisen C."/>
            <person name="Kredics L."/>
            <person name="Vagvoelgyi C."/>
            <person name="Patrignani A."/>
            <person name="Fitzpatrick D."/>
            <person name="Nagy I."/>
            <person name="Doyle S."/>
            <person name="Anderson J.B."/>
            <person name="Grigoriev I.V."/>
            <person name="Gueldener U."/>
            <person name="Muensterkoetter M."/>
            <person name="Nagy L.G."/>
        </authorList>
    </citation>
    <scope>NUCLEOTIDE SEQUENCE [LARGE SCALE GENOMIC DNA]</scope>
    <source>
        <strain evidence="2">C18/9</strain>
    </source>
</reference>
<dbReference type="OrthoDB" id="432234at2759"/>
<name>A0A284RIE2_ARMOS</name>
<gene>
    <name evidence="1" type="ORF">ARMOST_11896</name>
</gene>
<dbReference type="AlphaFoldDB" id="A0A284RIE2"/>
<protein>
    <recommendedName>
        <fullName evidence="3">ATP-dependent DNA helicase</fullName>
    </recommendedName>
</protein>
<dbReference type="PANTHER" id="PTHR47642">
    <property type="entry name" value="ATP-DEPENDENT DNA HELICASE"/>
    <property type="match status" value="1"/>
</dbReference>
<dbReference type="InterPro" id="IPR051055">
    <property type="entry name" value="PIF1_helicase"/>
</dbReference>
<dbReference type="PANTHER" id="PTHR47642:SF5">
    <property type="entry name" value="ATP-DEPENDENT DNA HELICASE"/>
    <property type="match status" value="1"/>
</dbReference>
<keyword evidence="2" id="KW-1185">Reference proteome</keyword>
<dbReference type="OMA" id="HSPSHIR"/>
<evidence type="ECO:0000313" key="1">
    <source>
        <dbReference type="EMBL" id="SJL08531.1"/>
    </source>
</evidence>
<evidence type="ECO:0000313" key="2">
    <source>
        <dbReference type="Proteomes" id="UP000219338"/>
    </source>
</evidence>
<dbReference type="STRING" id="47428.A0A284RIE2"/>
<proteinExistence type="predicted"/>